<gene>
    <name evidence="1" type="ORF">GMA92_16060</name>
</gene>
<evidence type="ECO:0000313" key="1">
    <source>
        <dbReference type="EMBL" id="MTK22902.1"/>
    </source>
</evidence>
<dbReference type="InterPro" id="IPR003615">
    <property type="entry name" value="HNH_nuc"/>
</dbReference>
<reference evidence="1 2" key="1">
    <citation type="journal article" date="2019" name="Nat. Med.">
        <title>A library of human gut bacterial isolates paired with longitudinal multiomics data enables mechanistic microbiome research.</title>
        <authorList>
            <person name="Poyet M."/>
            <person name="Groussin M."/>
            <person name="Gibbons S.M."/>
            <person name="Avila-Pacheco J."/>
            <person name="Jiang X."/>
            <person name="Kearney S.M."/>
            <person name="Perrotta A.R."/>
            <person name="Berdy B."/>
            <person name="Zhao S."/>
            <person name="Lieberman T.D."/>
            <person name="Swanson P.K."/>
            <person name="Smith M."/>
            <person name="Roesemann S."/>
            <person name="Alexander J.E."/>
            <person name="Rich S.A."/>
            <person name="Livny J."/>
            <person name="Vlamakis H."/>
            <person name="Clish C."/>
            <person name="Bullock K."/>
            <person name="Deik A."/>
            <person name="Scott J."/>
            <person name="Pierce K.A."/>
            <person name="Xavier R.J."/>
            <person name="Alm E.J."/>
        </authorList>
    </citation>
    <scope>NUCLEOTIDE SEQUENCE [LARGE SCALE GENOMIC DNA]</scope>
    <source>
        <strain evidence="1 2">BIOML-A198</strain>
    </source>
</reference>
<protein>
    <recommendedName>
        <fullName evidence="3">DUF968 domain-containing protein</fullName>
    </recommendedName>
</protein>
<accession>A0A9X5AQ31</accession>
<dbReference type="AlphaFoldDB" id="A0A9X5AQ31"/>
<proteinExistence type="predicted"/>
<dbReference type="InterPro" id="IPR041242">
    <property type="entry name" value="HNHc_6"/>
</dbReference>
<evidence type="ECO:0000313" key="2">
    <source>
        <dbReference type="Proteomes" id="UP000487649"/>
    </source>
</evidence>
<dbReference type="Pfam" id="PF16784">
    <property type="entry name" value="HNHc_6"/>
    <property type="match status" value="1"/>
</dbReference>
<name>A0A9X5AQ31_9FIRM</name>
<evidence type="ECO:0008006" key="3">
    <source>
        <dbReference type="Google" id="ProtNLM"/>
    </source>
</evidence>
<sequence>MHYQVVIKKDHYNGKGSYLRVYVPGVDIQDKFFMNGLAKGMLQLDDGRQLSAAQRGLLYSLFNDIRIWRGDSHKKIGVEKVKETLKESFCEAAKVSRFSLSNVSMEIASDFIDYVLDFTFVNGIPLTFKTFEMAKTIKNWSYLCFKNRKCTVCGKSHAEVHHLDAVGRRNRTKVDHSKMQLIMLCREHHQEAHNIGDETFLTKHYVAGIFVPVATLKALNIRGDYGEEANV</sequence>
<dbReference type="EMBL" id="WMQE01000083">
    <property type="protein sequence ID" value="MTK22902.1"/>
    <property type="molecule type" value="Genomic_DNA"/>
</dbReference>
<comment type="caution">
    <text evidence="1">The sequence shown here is derived from an EMBL/GenBank/DDBJ whole genome shotgun (WGS) entry which is preliminary data.</text>
</comment>
<organism evidence="1 2">
    <name type="scientific">Turicibacter sanguinis</name>
    <dbReference type="NCBI Taxonomy" id="154288"/>
    <lineage>
        <taxon>Bacteria</taxon>
        <taxon>Bacillati</taxon>
        <taxon>Bacillota</taxon>
        <taxon>Erysipelotrichia</taxon>
        <taxon>Erysipelotrichales</taxon>
        <taxon>Turicibacteraceae</taxon>
        <taxon>Turicibacter</taxon>
    </lineage>
</organism>
<dbReference type="Proteomes" id="UP000487649">
    <property type="component" value="Unassembled WGS sequence"/>
</dbReference>
<dbReference type="CDD" id="cd00085">
    <property type="entry name" value="HNHc"/>
    <property type="match status" value="1"/>
</dbReference>